<dbReference type="Pfam" id="PF02588">
    <property type="entry name" value="YitT_membrane"/>
    <property type="match status" value="1"/>
</dbReference>
<protein>
    <recommendedName>
        <fullName evidence="10">Transporter</fullName>
    </recommendedName>
</protein>
<feature type="transmembrane region" description="Helical" evidence="6">
    <location>
        <begin position="52"/>
        <end position="70"/>
    </location>
</feature>
<dbReference type="OrthoDB" id="2182285at2"/>
<keyword evidence="3 6" id="KW-0812">Transmembrane</keyword>
<feature type="transmembrane region" description="Helical" evidence="6">
    <location>
        <begin position="75"/>
        <end position="94"/>
    </location>
</feature>
<proteinExistence type="predicted"/>
<dbReference type="Proteomes" id="UP000195141">
    <property type="component" value="Chromosome"/>
</dbReference>
<dbReference type="EMBL" id="NGMM01000001">
    <property type="protein sequence ID" value="OTP18840.1"/>
    <property type="molecule type" value="Genomic_DNA"/>
</dbReference>
<keyword evidence="9" id="KW-1185">Reference proteome</keyword>
<accession>A0A242KE70</accession>
<reference evidence="8" key="2">
    <citation type="submission" date="2017-05" db="EMBL/GenBank/DDBJ databases">
        <authorList>
            <consortium name="The Broad Institute Genomics Platform"/>
            <consortium name="The Broad Institute Genomic Center for Infectious Diseases"/>
            <person name="Earl A."/>
            <person name="Manson A."/>
            <person name="Schwartman J."/>
            <person name="Gilmore M."/>
            <person name="Abouelleil A."/>
            <person name="Cao P."/>
            <person name="Chapman S."/>
            <person name="Cusick C."/>
            <person name="Shea T."/>
            <person name="Young S."/>
            <person name="Neafsey D."/>
            <person name="Nusbaum C."/>
            <person name="Birren B."/>
        </authorList>
    </citation>
    <scope>NUCLEOTIDE SEQUENCE</scope>
    <source>
        <strain evidence="8">9E7_DIV0242</strain>
    </source>
</reference>
<name>A0A242KE70_9ENTE</name>
<evidence type="ECO:0000313" key="9">
    <source>
        <dbReference type="Proteomes" id="UP000195141"/>
    </source>
</evidence>
<gene>
    <name evidence="8" type="ORF">A5888_000622</name>
    <name evidence="7" type="ORF">A5888_000654</name>
</gene>
<dbReference type="InterPro" id="IPR003740">
    <property type="entry name" value="YitT"/>
</dbReference>
<dbReference type="AlphaFoldDB" id="A0A242KE70"/>
<feature type="transmembrane region" description="Helical" evidence="6">
    <location>
        <begin position="12"/>
        <end position="32"/>
    </location>
</feature>
<evidence type="ECO:0008006" key="10">
    <source>
        <dbReference type="Google" id="ProtNLM"/>
    </source>
</evidence>
<dbReference type="InterPro" id="IPR051461">
    <property type="entry name" value="UPF0750_membrane"/>
</dbReference>
<keyword evidence="5 6" id="KW-0472">Membrane</keyword>
<evidence type="ECO:0000313" key="7">
    <source>
        <dbReference type="EMBL" id="OTP18840.1"/>
    </source>
</evidence>
<dbReference type="PANTHER" id="PTHR33545">
    <property type="entry name" value="UPF0750 MEMBRANE PROTEIN YITT-RELATED"/>
    <property type="match status" value="1"/>
</dbReference>
<evidence type="ECO:0000256" key="2">
    <source>
        <dbReference type="ARBA" id="ARBA00022475"/>
    </source>
</evidence>
<reference evidence="8" key="3">
    <citation type="submission" date="2024-03" db="EMBL/GenBank/DDBJ databases">
        <title>The Genome Sequence of Enterococcus sp. DIV0242b.</title>
        <authorList>
            <consortium name="The Broad Institute Genomics Platform"/>
            <consortium name="The Broad Institute Microbial Omics Core"/>
            <consortium name="The Broad Institute Genomic Center for Infectious Diseases"/>
            <person name="Earl A."/>
            <person name="Manson A."/>
            <person name="Gilmore M."/>
            <person name="Schwartman J."/>
            <person name="Shea T."/>
            <person name="Abouelleil A."/>
            <person name="Cao P."/>
            <person name="Chapman S."/>
            <person name="Cusick C."/>
            <person name="Young S."/>
            <person name="Neafsey D."/>
            <person name="Nusbaum C."/>
            <person name="Birren B."/>
        </authorList>
    </citation>
    <scope>NUCLEOTIDE SEQUENCE</scope>
    <source>
        <strain evidence="8">9E7_DIV0242</strain>
    </source>
</reference>
<evidence type="ECO:0000256" key="1">
    <source>
        <dbReference type="ARBA" id="ARBA00004651"/>
    </source>
</evidence>
<evidence type="ECO:0000256" key="3">
    <source>
        <dbReference type="ARBA" id="ARBA00022692"/>
    </source>
</evidence>
<sequence length="200" mass="21985">MKAELKKFPGILAGILIITIGLNFFLLPHSIASAGVGSIGYLIETLLFIDRTIVVWGVNVSMLCLAFLFLEREVFLKTLVGSLLFPIILNSVPVFAVTRFFGVALIMGSFLFSLGIFILYQIGASNGGVTVPPLIFNRYFGIDRATGVFLTNLIIIFLNQLVFGFQAALVSAISIYLIAFFMRKMLQFQEVGSKKKGISK</sequence>
<feature type="transmembrane region" description="Helical" evidence="6">
    <location>
        <begin position="100"/>
        <end position="120"/>
    </location>
</feature>
<feature type="transmembrane region" description="Helical" evidence="6">
    <location>
        <begin position="141"/>
        <end position="158"/>
    </location>
</feature>
<dbReference type="GO" id="GO:0005886">
    <property type="term" value="C:plasma membrane"/>
    <property type="evidence" value="ECO:0007669"/>
    <property type="project" value="UniProtKB-SubCell"/>
</dbReference>
<evidence type="ECO:0000313" key="8">
    <source>
        <dbReference type="EMBL" id="WYJ88903.1"/>
    </source>
</evidence>
<comment type="subcellular location">
    <subcellularLocation>
        <location evidence="1">Cell membrane</location>
        <topology evidence="1">Multi-pass membrane protein</topology>
    </subcellularLocation>
</comment>
<keyword evidence="4 6" id="KW-1133">Transmembrane helix</keyword>
<organism evidence="7">
    <name type="scientific">Candidatus Enterococcus clewellii</name>
    <dbReference type="NCBI Taxonomy" id="1834193"/>
    <lineage>
        <taxon>Bacteria</taxon>
        <taxon>Bacillati</taxon>
        <taxon>Bacillota</taxon>
        <taxon>Bacilli</taxon>
        <taxon>Lactobacillales</taxon>
        <taxon>Enterococcaceae</taxon>
        <taxon>Enterococcus</taxon>
    </lineage>
</organism>
<evidence type="ECO:0000256" key="4">
    <source>
        <dbReference type="ARBA" id="ARBA00022989"/>
    </source>
</evidence>
<dbReference type="RefSeq" id="WP_086347778.1">
    <property type="nucleotide sequence ID" value="NZ_CP147247.1"/>
</dbReference>
<reference evidence="7" key="1">
    <citation type="submission" date="2017-05" db="EMBL/GenBank/DDBJ databases">
        <title>The Genome Sequence of Enterococcus sp. 9E7_DIV0242.</title>
        <authorList>
            <consortium name="The Broad Institute Genomics Platform"/>
            <consortium name="The Broad Institute Genomic Center for Infectious Diseases"/>
            <person name="Earl A."/>
            <person name="Manson A."/>
            <person name="Schwartman J."/>
            <person name="Gilmore M."/>
            <person name="Abouelleil A."/>
            <person name="Cao P."/>
            <person name="Chapman S."/>
            <person name="Cusick C."/>
            <person name="Shea T."/>
            <person name="Young S."/>
            <person name="Neafsey D."/>
            <person name="Nusbaum C."/>
            <person name="Birren B."/>
        </authorList>
    </citation>
    <scope>NUCLEOTIDE SEQUENCE [LARGE SCALE GENOMIC DNA]</scope>
    <source>
        <strain evidence="7">9E7_DIV0242</strain>
    </source>
</reference>
<feature type="transmembrane region" description="Helical" evidence="6">
    <location>
        <begin position="164"/>
        <end position="182"/>
    </location>
</feature>
<evidence type="ECO:0000256" key="5">
    <source>
        <dbReference type="ARBA" id="ARBA00023136"/>
    </source>
</evidence>
<dbReference type="PANTHER" id="PTHR33545:SF9">
    <property type="entry name" value="UPF0750 MEMBRANE PROTEIN YITE"/>
    <property type="match status" value="1"/>
</dbReference>
<evidence type="ECO:0000256" key="6">
    <source>
        <dbReference type="SAM" id="Phobius"/>
    </source>
</evidence>
<keyword evidence="2" id="KW-1003">Cell membrane</keyword>
<dbReference type="EMBL" id="CP147247">
    <property type="protein sequence ID" value="WYJ88903.1"/>
    <property type="molecule type" value="Genomic_DNA"/>
</dbReference>